<dbReference type="RefSeq" id="WP_072407577.1">
    <property type="nucleotide sequence ID" value="NZ_FPKW01000002.1"/>
</dbReference>
<name>A0A1K2IGA4_9FLAO</name>
<reference evidence="2" key="1">
    <citation type="submission" date="2016-10" db="EMBL/GenBank/DDBJ databases">
        <authorList>
            <person name="Varghese N."/>
            <person name="Submissions S."/>
        </authorList>
    </citation>
    <scope>NUCLEOTIDE SEQUENCE [LARGE SCALE GENOMIC DNA]</scope>
    <source>
        <strain evidence="2">SUR2</strain>
    </source>
</reference>
<dbReference type="STRING" id="1612149.SAMN05216324_102366"/>
<accession>A0A1K2IGA4</accession>
<evidence type="ECO:0000313" key="2">
    <source>
        <dbReference type="Proteomes" id="UP000182034"/>
    </source>
</evidence>
<dbReference type="OrthoDB" id="8526439at2"/>
<dbReference type="EMBL" id="FPKW01000002">
    <property type="protein sequence ID" value="SFZ91461.1"/>
    <property type="molecule type" value="Genomic_DNA"/>
</dbReference>
<dbReference type="Proteomes" id="UP000182034">
    <property type="component" value="Unassembled WGS sequence"/>
</dbReference>
<proteinExistence type="predicted"/>
<protein>
    <submittedName>
        <fullName evidence="1">Uncharacterized protein</fullName>
    </submittedName>
</protein>
<gene>
    <name evidence="1" type="ORF">SAMN05216324_102366</name>
</gene>
<evidence type="ECO:0000313" key="1">
    <source>
        <dbReference type="EMBL" id="SFZ91461.1"/>
    </source>
</evidence>
<keyword evidence="2" id="KW-1185">Reference proteome</keyword>
<sequence length="75" mass="8961">MSRSRKKTPITGITTAVTEKKNKLEANRKLRRLNRIKIHKGDYDLFQIREISNVWGFDKDGKRYLKDPDRKDLMK</sequence>
<organism evidence="1 2">
    <name type="scientific">Chryseobacterium limigenitum</name>
    <dbReference type="NCBI Taxonomy" id="1612149"/>
    <lineage>
        <taxon>Bacteria</taxon>
        <taxon>Pseudomonadati</taxon>
        <taxon>Bacteroidota</taxon>
        <taxon>Flavobacteriia</taxon>
        <taxon>Flavobacteriales</taxon>
        <taxon>Weeksellaceae</taxon>
        <taxon>Chryseobacterium group</taxon>
        <taxon>Chryseobacterium</taxon>
    </lineage>
</organism>
<dbReference type="AlphaFoldDB" id="A0A1K2IGA4"/>